<evidence type="ECO:0000256" key="2">
    <source>
        <dbReference type="ARBA" id="ARBA00005751"/>
    </source>
</evidence>
<feature type="transmembrane region" description="Helical" evidence="10">
    <location>
        <begin position="318"/>
        <end position="340"/>
    </location>
</feature>
<organism evidence="14 15">
    <name type="scientific">Arenicella xantha</name>
    <dbReference type="NCBI Taxonomy" id="644221"/>
    <lineage>
        <taxon>Bacteria</taxon>
        <taxon>Pseudomonadati</taxon>
        <taxon>Pseudomonadota</taxon>
        <taxon>Gammaproteobacteria</taxon>
        <taxon>Arenicellales</taxon>
        <taxon>Arenicellaceae</taxon>
        <taxon>Arenicella</taxon>
    </lineage>
</organism>
<name>A0A395JLI4_9GAMM</name>
<comment type="subunit">
    <text evidence="10">Component of the Sec protein translocase complex. Heterotrimer consisting of SecY, SecE and SecG subunits. The heterotrimers can form oligomers, although 1 heterotrimer is thought to be able to translocate proteins. Interacts with the ribosome. Interacts with SecDF, and other proteins may be involved. Interacts with SecA.</text>
</comment>
<dbReference type="GO" id="GO:0065002">
    <property type="term" value="P:intracellular protein transmembrane transport"/>
    <property type="evidence" value="ECO:0007669"/>
    <property type="project" value="UniProtKB-UniRule"/>
</dbReference>
<dbReference type="InterPro" id="IPR002208">
    <property type="entry name" value="SecY/SEC61-alpha"/>
</dbReference>
<comment type="function">
    <text evidence="10 11">The central subunit of the protein translocation channel SecYEG. Consists of two halves formed by TMs 1-5 and 6-10. These two domains form a lateral gate at the front which open onto the bilayer between TMs 2 and 7, and are clamped together by SecE at the back. The channel is closed by both a pore ring composed of hydrophobic SecY resides and a short helix (helix 2A) on the extracellular side of the membrane which forms a plug. The plug probably moves laterally to allow the channel to open. The ring and the pore may move independently.</text>
</comment>
<evidence type="ECO:0000256" key="11">
    <source>
        <dbReference type="RuleBase" id="RU000537"/>
    </source>
</evidence>
<keyword evidence="8 10" id="KW-0472">Membrane</keyword>
<feature type="transmembrane region" description="Helical" evidence="10">
    <location>
        <begin position="186"/>
        <end position="203"/>
    </location>
</feature>
<evidence type="ECO:0000256" key="10">
    <source>
        <dbReference type="HAMAP-Rule" id="MF_01465"/>
    </source>
</evidence>
<keyword evidence="5 10" id="KW-0653">Protein transport</keyword>
<dbReference type="FunFam" id="1.10.3370.10:FF:000001">
    <property type="entry name" value="Preprotein translocase subunit SecY"/>
    <property type="match status" value="1"/>
</dbReference>
<evidence type="ECO:0000313" key="14">
    <source>
        <dbReference type="EMBL" id="RBP49828.1"/>
    </source>
</evidence>
<dbReference type="GO" id="GO:0043952">
    <property type="term" value="P:protein transport by the Sec complex"/>
    <property type="evidence" value="ECO:0007669"/>
    <property type="project" value="UniProtKB-UniRule"/>
</dbReference>
<evidence type="ECO:0000313" key="15">
    <source>
        <dbReference type="Proteomes" id="UP000253083"/>
    </source>
</evidence>
<keyword evidence="15" id="KW-1185">Reference proteome</keyword>
<protein>
    <recommendedName>
        <fullName evidence="9 10">Protein translocase subunit SecY</fullName>
    </recommendedName>
</protein>
<evidence type="ECO:0000256" key="6">
    <source>
        <dbReference type="ARBA" id="ARBA00022989"/>
    </source>
</evidence>
<dbReference type="EMBL" id="QNRT01000003">
    <property type="protein sequence ID" value="RBP49828.1"/>
    <property type="molecule type" value="Genomic_DNA"/>
</dbReference>
<dbReference type="Proteomes" id="UP000253083">
    <property type="component" value="Unassembled WGS sequence"/>
</dbReference>
<feature type="transmembrane region" description="Helical" evidence="10">
    <location>
        <begin position="402"/>
        <end position="421"/>
    </location>
</feature>
<dbReference type="NCBIfam" id="TIGR00967">
    <property type="entry name" value="3a0501s007"/>
    <property type="match status" value="1"/>
</dbReference>
<dbReference type="PROSITE" id="PS00756">
    <property type="entry name" value="SECY_2"/>
    <property type="match status" value="1"/>
</dbReference>
<dbReference type="Pfam" id="PF00344">
    <property type="entry name" value="SecY"/>
    <property type="match status" value="1"/>
</dbReference>
<dbReference type="AlphaFoldDB" id="A0A395JLI4"/>
<evidence type="ECO:0000256" key="12">
    <source>
        <dbReference type="RuleBase" id="RU003484"/>
    </source>
</evidence>
<comment type="subcellular location">
    <subcellularLocation>
        <location evidence="10">Cell membrane</location>
        <topology evidence="10">Multi-pass membrane protein</topology>
    </subcellularLocation>
    <subcellularLocation>
        <location evidence="1 12">Membrane</location>
        <topology evidence="1 12">Multi-pass membrane protein</topology>
    </subcellularLocation>
</comment>
<comment type="caution">
    <text evidence="14">The sequence shown here is derived from an EMBL/GenBank/DDBJ whole genome shotgun (WGS) entry which is preliminary data.</text>
</comment>
<dbReference type="InterPro" id="IPR030659">
    <property type="entry name" value="SecY_CS"/>
</dbReference>
<keyword evidence="4 10" id="KW-0812">Transmembrane</keyword>
<feature type="transmembrane region" description="Helical" evidence="10">
    <location>
        <begin position="274"/>
        <end position="294"/>
    </location>
</feature>
<dbReference type="Gene3D" id="1.10.3370.10">
    <property type="entry name" value="SecY subunit domain"/>
    <property type="match status" value="1"/>
</dbReference>
<keyword evidence="7 10" id="KW-0811">Translocation</keyword>
<feature type="transmembrane region" description="Helical" evidence="10">
    <location>
        <begin position="18"/>
        <end position="35"/>
    </location>
</feature>
<evidence type="ECO:0000256" key="8">
    <source>
        <dbReference type="ARBA" id="ARBA00023136"/>
    </source>
</evidence>
<keyword evidence="3 10" id="KW-0813">Transport</keyword>
<evidence type="ECO:0000256" key="1">
    <source>
        <dbReference type="ARBA" id="ARBA00004141"/>
    </source>
</evidence>
<dbReference type="PROSITE" id="PS00755">
    <property type="entry name" value="SECY_1"/>
    <property type="match status" value="1"/>
</dbReference>
<evidence type="ECO:0000256" key="5">
    <source>
        <dbReference type="ARBA" id="ARBA00022927"/>
    </source>
</evidence>
<dbReference type="InterPro" id="IPR023201">
    <property type="entry name" value="SecY_dom_sf"/>
</dbReference>
<evidence type="ECO:0000256" key="9">
    <source>
        <dbReference type="ARBA" id="ARBA00039733"/>
    </source>
</evidence>
<dbReference type="OrthoDB" id="9809248at2"/>
<feature type="transmembrane region" description="Helical" evidence="10">
    <location>
        <begin position="150"/>
        <end position="174"/>
    </location>
</feature>
<dbReference type="GO" id="GO:0005886">
    <property type="term" value="C:plasma membrane"/>
    <property type="evidence" value="ECO:0007669"/>
    <property type="project" value="UniProtKB-SubCell"/>
</dbReference>
<comment type="similarity">
    <text evidence="2 10 13">Belongs to the SecY/SEC61-alpha family.</text>
</comment>
<feature type="transmembrane region" description="Helical" evidence="10">
    <location>
        <begin position="376"/>
        <end position="396"/>
    </location>
</feature>
<sequence>MAREQAAALAGSGKLQELWSRILFVLGAFIVYRIGTHIPVPGVDPIAIAALFEQSRGSILDVLNMFSGGALSRLSILALGVMPYISASIIMQMLTAVEPRMKQVKQEGEAGRRKIQKWTRYAAVVLATFQAFGVASTVQGQDVGGSPVTLIGGFQFTIVCVLALVAGTMFLVWLGEQITDRGIGNGMSLIIFAGIVAGLPSAIAGTIELASSGEFSPIFVVFLLVAVVVVTAFVVFVERGQRRLTVNYARQQRGNKLMQAPSSYFPLKMNMAGVIPPIFASSIILFPASLVGFFGSDSATGVAGVLRDISTKMQPGELIYTVMYIGMILFFAFFYTALTFDPKEIAENLKKQGAFVPGIRPGQQTARYIDGVVSKLTLVGALYLAVVCLLPELLIVNYNVPFYFGGTSLLIIVVVIMDLMGQVQSHLMSQQYESLMKKTNLTGKSTGGRKRRK</sequence>
<keyword evidence="6 10" id="KW-1133">Transmembrane helix</keyword>
<evidence type="ECO:0000256" key="4">
    <source>
        <dbReference type="ARBA" id="ARBA00022692"/>
    </source>
</evidence>
<evidence type="ECO:0000256" key="13">
    <source>
        <dbReference type="RuleBase" id="RU004349"/>
    </source>
</evidence>
<dbReference type="PIRSF" id="PIRSF004557">
    <property type="entry name" value="SecY"/>
    <property type="match status" value="1"/>
</dbReference>
<reference evidence="14 15" key="1">
    <citation type="submission" date="2018-06" db="EMBL/GenBank/DDBJ databases">
        <title>Genomic Encyclopedia of Type Strains, Phase IV (KMG-IV): sequencing the most valuable type-strain genomes for metagenomic binning, comparative biology and taxonomic classification.</title>
        <authorList>
            <person name="Goeker M."/>
        </authorList>
    </citation>
    <scope>NUCLEOTIDE SEQUENCE [LARGE SCALE GENOMIC DNA]</scope>
    <source>
        <strain evidence="14 15">DSM 24032</strain>
    </source>
</reference>
<gene>
    <name evidence="10" type="primary">secY</name>
    <name evidence="14" type="ORF">DFR28_103258</name>
</gene>
<dbReference type="GO" id="GO:0006605">
    <property type="term" value="P:protein targeting"/>
    <property type="evidence" value="ECO:0007669"/>
    <property type="project" value="UniProtKB-UniRule"/>
</dbReference>
<accession>A0A395JLI4</accession>
<feature type="transmembrane region" description="Helical" evidence="10">
    <location>
        <begin position="74"/>
        <end position="97"/>
    </location>
</feature>
<feature type="transmembrane region" description="Helical" evidence="10">
    <location>
        <begin position="118"/>
        <end position="138"/>
    </location>
</feature>
<dbReference type="SUPFAM" id="SSF103491">
    <property type="entry name" value="Preprotein translocase SecY subunit"/>
    <property type="match status" value="1"/>
</dbReference>
<dbReference type="PRINTS" id="PR00303">
    <property type="entry name" value="SECYTRNLCASE"/>
</dbReference>
<evidence type="ECO:0000256" key="7">
    <source>
        <dbReference type="ARBA" id="ARBA00023010"/>
    </source>
</evidence>
<dbReference type="RefSeq" id="WP_113954822.1">
    <property type="nucleotide sequence ID" value="NZ_QNRT01000003.1"/>
</dbReference>
<dbReference type="HAMAP" id="MF_01465">
    <property type="entry name" value="SecY"/>
    <property type="match status" value="1"/>
</dbReference>
<feature type="transmembrane region" description="Helical" evidence="10">
    <location>
        <begin position="215"/>
        <end position="237"/>
    </location>
</feature>
<proteinExistence type="inferred from homology"/>
<keyword evidence="10" id="KW-1003">Cell membrane</keyword>
<evidence type="ECO:0000256" key="3">
    <source>
        <dbReference type="ARBA" id="ARBA00022448"/>
    </source>
</evidence>
<dbReference type="InterPro" id="IPR026593">
    <property type="entry name" value="SecY"/>
</dbReference>
<dbReference type="FunCoup" id="A0A395JLI4">
    <property type="interactions" value="514"/>
</dbReference>
<dbReference type="PANTHER" id="PTHR10906">
    <property type="entry name" value="SECY/SEC61-ALPHA FAMILY MEMBER"/>
    <property type="match status" value="1"/>
</dbReference>
<dbReference type="InParanoid" id="A0A395JLI4"/>